<keyword evidence="5" id="KW-1185">Reference proteome</keyword>
<dbReference type="STRING" id="571913.VV02_06845"/>
<dbReference type="InterPro" id="IPR006140">
    <property type="entry name" value="D-isomer_DH_NAD-bd"/>
</dbReference>
<dbReference type="Proteomes" id="UP000066480">
    <property type="component" value="Chromosome"/>
</dbReference>
<evidence type="ECO:0000313" key="5">
    <source>
        <dbReference type="Proteomes" id="UP000066480"/>
    </source>
</evidence>
<name>A0A0K1JG09_9MICO</name>
<dbReference type="SUPFAM" id="SSF51735">
    <property type="entry name" value="NAD(P)-binding Rossmann-fold domains"/>
    <property type="match status" value="1"/>
</dbReference>
<evidence type="ECO:0000256" key="2">
    <source>
        <dbReference type="ARBA" id="ARBA00023027"/>
    </source>
</evidence>
<reference evidence="4 5" key="1">
    <citation type="submission" date="2015-03" db="EMBL/GenBank/DDBJ databases">
        <title>Luteipulveratus halotolerans sp. nov., a novel actinobacterium (Dermacoccaceae) from Sarawak, Malaysia.</title>
        <authorList>
            <person name="Juboi H."/>
            <person name="Basik A."/>
            <person name="Shamsul S.S."/>
            <person name="Arnold P."/>
            <person name="Schmitt E.K."/>
            <person name="Sanglier J.-J."/>
            <person name="Yeo T."/>
        </authorList>
    </citation>
    <scope>NUCLEOTIDE SEQUENCE [LARGE SCALE GENOMIC DNA]</scope>
    <source>
        <strain evidence="4 5">MN07-A0370</strain>
    </source>
</reference>
<evidence type="ECO:0000313" key="4">
    <source>
        <dbReference type="EMBL" id="AKU15636.1"/>
    </source>
</evidence>
<dbReference type="Gene3D" id="3.40.50.720">
    <property type="entry name" value="NAD(P)-binding Rossmann-like Domain"/>
    <property type="match status" value="2"/>
</dbReference>
<dbReference type="CDD" id="cd12167">
    <property type="entry name" value="2-Hacid_dh_8"/>
    <property type="match status" value="1"/>
</dbReference>
<accession>A0A0K1JG09</accession>
<gene>
    <name evidence="4" type="ORF">VV02_06845</name>
</gene>
<evidence type="ECO:0000256" key="1">
    <source>
        <dbReference type="ARBA" id="ARBA00023002"/>
    </source>
</evidence>
<organism evidence="4 5">
    <name type="scientific">Luteipulveratus mongoliensis</name>
    <dbReference type="NCBI Taxonomy" id="571913"/>
    <lineage>
        <taxon>Bacteria</taxon>
        <taxon>Bacillati</taxon>
        <taxon>Actinomycetota</taxon>
        <taxon>Actinomycetes</taxon>
        <taxon>Micrococcales</taxon>
        <taxon>Dermacoccaceae</taxon>
        <taxon>Luteipulveratus</taxon>
    </lineage>
</organism>
<dbReference type="AlphaFoldDB" id="A0A0K1JG09"/>
<protein>
    <submittedName>
        <fullName evidence="4">2-hydroxyacid dehydrogenase</fullName>
    </submittedName>
</protein>
<dbReference type="InterPro" id="IPR050223">
    <property type="entry name" value="D-isomer_2-hydroxyacid_DH"/>
</dbReference>
<dbReference type="SUPFAM" id="SSF52283">
    <property type="entry name" value="Formate/glycerate dehydrogenase catalytic domain-like"/>
    <property type="match status" value="1"/>
</dbReference>
<dbReference type="GO" id="GO:0051287">
    <property type="term" value="F:NAD binding"/>
    <property type="evidence" value="ECO:0007669"/>
    <property type="project" value="InterPro"/>
</dbReference>
<dbReference type="GO" id="GO:0005829">
    <property type="term" value="C:cytosol"/>
    <property type="evidence" value="ECO:0007669"/>
    <property type="project" value="TreeGrafter"/>
</dbReference>
<sequence>MHSPASGDVPNVLVAMSPRVLDDVLTASSRRRLAQVAHVLPIRPVRDLLAPDLAATLGESDVLLSGWGCPPITGEVLAAAPRLQAVVHAAGTVKGLVSPEVLASGLQVSTAAAANAVPVAEFAFASIVLARKRAFQLDGHYQQHALRDLEPVGDLGTHGITVGVVGASRIGRLVLQRLATLDATVLLFDPHVSAEEASRLGARRVELDELFGRSEVVTLHAPALPETHHLVNAARLALMPDRGVLINTARGSLVDHDALLPEVTSGRLDAVLDVTDPEPLPPTSPYYDLPNVVLTPHISGALGNERARLGEAAVAEIERLVAGLPMQHLVHLDDLSRIA</sequence>
<dbReference type="PANTHER" id="PTHR10996:SF178">
    <property type="entry name" value="2-HYDROXYACID DEHYDROGENASE YGL185C-RELATED"/>
    <property type="match status" value="1"/>
</dbReference>
<dbReference type="EMBL" id="CP011112">
    <property type="protein sequence ID" value="AKU15636.1"/>
    <property type="molecule type" value="Genomic_DNA"/>
</dbReference>
<evidence type="ECO:0000259" key="3">
    <source>
        <dbReference type="Pfam" id="PF02826"/>
    </source>
</evidence>
<dbReference type="GO" id="GO:0016618">
    <property type="term" value="F:hydroxypyruvate reductase [NAD(P)H] activity"/>
    <property type="evidence" value="ECO:0007669"/>
    <property type="project" value="TreeGrafter"/>
</dbReference>
<dbReference type="PATRIC" id="fig|571913.6.peg.1395"/>
<keyword evidence="2" id="KW-0520">NAD</keyword>
<dbReference type="InterPro" id="IPR036291">
    <property type="entry name" value="NAD(P)-bd_dom_sf"/>
</dbReference>
<dbReference type="Pfam" id="PF02826">
    <property type="entry name" value="2-Hacid_dh_C"/>
    <property type="match status" value="1"/>
</dbReference>
<proteinExistence type="predicted"/>
<keyword evidence="1" id="KW-0560">Oxidoreductase</keyword>
<dbReference type="KEGG" id="lmoi:VV02_06845"/>
<feature type="domain" description="D-isomer specific 2-hydroxyacid dehydrogenase NAD-binding" evidence="3">
    <location>
        <begin position="130"/>
        <end position="299"/>
    </location>
</feature>
<dbReference type="PANTHER" id="PTHR10996">
    <property type="entry name" value="2-HYDROXYACID DEHYDROGENASE-RELATED"/>
    <property type="match status" value="1"/>
</dbReference>
<dbReference type="GO" id="GO:0030267">
    <property type="term" value="F:glyoxylate reductase (NADPH) activity"/>
    <property type="evidence" value="ECO:0007669"/>
    <property type="project" value="TreeGrafter"/>
</dbReference>